<reference evidence="3" key="5">
    <citation type="submission" date="2018-04" db="UniProtKB">
        <authorList>
            <consortium name="EnsemblFungi"/>
        </authorList>
    </citation>
    <scope>IDENTIFICATION</scope>
    <source>
        <strain evidence="3">R3-111a-1</strain>
    </source>
</reference>
<feature type="compositionally biased region" description="Basic and acidic residues" evidence="1">
    <location>
        <begin position="488"/>
        <end position="499"/>
    </location>
</feature>
<dbReference type="EnsemblFungi" id="EJT78035">
    <property type="protein sequence ID" value="EJT78035"/>
    <property type="gene ID" value="GGTG_03138"/>
</dbReference>
<feature type="compositionally biased region" description="Basic and acidic residues" evidence="1">
    <location>
        <begin position="216"/>
        <end position="244"/>
    </location>
</feature>
<feature type="compositionally biased region" description="Basic and acidic residues" evidence="1">
    <location>
        <begin position="728"/>
        <end position="750"/>
    </location>
</feature>
<feature type="compositionally biased region" description="Basic and acidic residues" evidence="1">
    <location>
        <begin position="118"/>
        <end position="142"/>
    </location>
</feature>
<feature type="compositionally biased region" description="Basic and acidic residues" evidence="1">
    <location>
        <begin position="58"/>
        <end position="89"/>
    </location>
</feature>
<feature type="compositionally biased region" description="Low complexity" evidence="1">
    <location>
        <begin position="1077"/>
        <end position="1087"/>
    </location>
</feature>
<organism evidence="2">
    <name type="scientific">Gaeumannomyces tritici (strain R3-111a-1)</name>
    <name type="common">Wheat and barley take-all root rot fungus</name>
    <name type="synonym">Gaeumannomyces graminis var. tritici</name>
    <dbReference type="NCBI Taxonomy" id="644352"/>
    <lineage>
        <taxon>Eukaryota</taxon>
        <taxon>Fungi</taxon>
        <taxon>Dikarya</taxon>
        <taxon>Ascomycota</taxon>
        <taxon>Pezizomycotina</taxon>
        <taxon>Sordariomycetes</taxon>
        <taxon>Sordariomycetidae</taxon>
        <taxon>Magnaporthales</taxon>
        <taxon>Magnaporthaceae</taxon>
        <taxon>Gaeumannomyces</taxon>
    </lineage>
</organism>
<evidence type="ECO:0000313" key="3">
    <source>
        <dbReference type="EnsemblFungi" id="EJT78035"/>
    </source>
</evidence>
<feature type="region of interest" description="Disordered" evidence="1">
    <location>
        <begin position="1737"/>
        <end position="2106"/>
    </location>
</feature>
<evidence type="ECO:0000256" key="1">
    <source>
        <dbReference type="SAM" id="MobiDB-lite"/>
    </source>
</evidence>
<sequence>MPDVAALVSQMSETLAQIHETIAGLDTATHDSKLDALEQECDSAIQALQESFELESADLDRKRKSAREEIAEQRRKEDEEREARRRREDEELAQSEQTEDEQRQVKLDEQTEGIEEQTDAKMEEAEEEERKRLEEGERRLVDLEERRKEINRLIEEQMRVPLPPLPARRRARTSVSRGAVAAASRSAPSEAKGKPEAPAAEEKPAPALVDKSVPVVDEKPAPAADEKPSAVPDEKPTAVADEKPAAATVGKSISAADEKSVAAADEKATPEPTDKSIPVADEKPTPAADGKSTAIADEKLVVAPTDKSTPAADGKPVVVADEKLAPATEESPVVADENSTPAPVDKPIPVVDEKPTPAIEEKLPPVANQIPTPVTGEKGEEKAALIENQPIPAPALAAEEKPAPVPEEKQETSGSKDIKAHDTDATEEAPIDAPVSAAKADEHSVPPSVLEPLPEDKAAADKSDAPMEAHVVEAPKEDMTAKSETTPADEHISEDKVDIAPKATPAVDTSEEVADEAPQATKVITKQNAETPRPVVERQGGGDLAIASVKKDDNESEEPNAAPLANGAVAPETLVVQARGIPSDMTAKASTETEILEEAPAPSSPLGSLDLKVKSLASDKSPADSQAEPPVRKEADAIAEQASVTQTSKPLASPNAQIEVPVPAAVDDGSVHAEEAEMPTVQKPEQDLPSEIKPVSKYMVEAIRETDSKAVAPTTPPLQEAMQPGSVEPEHDDHLEHQIELQREVTRPEEPLVLQESAVKAQEAEPKVEARSADIPSVHALDREESVLPDGTQGLDSVLESDSEYEKIGATAHDAAGSVVAAASGIAETKQLDQPAPAERLAGDVLPQQPEHDNLSEPKLSTTEAAIDSENHDEDSSEPELLSDSGEFDLHHPGFSPRELSGDPHNLAETPNRQIAPQITGADDKTLSTEPADREAVAVIHKAEELEGDKLSKPAVEAVTDSMSGTAAAHERPTELDHGDMEEAAQPEERSEAPEKESNAQAEHAPVSDAPLALGNSDQDNENAVRQEISHESSAKLDVGIQEVADVAHATEAPKPDHGDDHTIQVGDEESAPLETAPVAPASAPSVDLDVEPSAAPDAAKVADVAETKAPVKAEEPNKAQEAVEGKDMIKSEEITKAEEHVKAEDTIKAEEPVNVEEPIKVEGSTKAGEATETDAAAKIGDALDVKAAEPNDAAAATHDEASKVQDVPQETDGQLPFAANKMGMDIAESSQVADGHLDNNTLTQNELSHESNIVIADNAHPMTPLETSRSAAKAHSLQIDDGLGHGGHGPADLVVSDMQSQLQQIQDAESQVLVAGNPTVSAPVIDYDDSHSEVSGTGSAFDLDHKLPAVPLASHTGEPVSPLDASEFSSLAHNTDLPHEDLPVSDTDDEAPQHAPSLHATLDAHSIIGGNKLDAAKPSLGAASRATPAIEAPVSQQEAAEGQASHTIPASTSFDQYESAHEAQQDHDDSDWDSEEDHHGAASLAPLNKSTAADVRQKSVVVPHLGLGVDTVVLSDATNPQLYATPLQQEGDLHAHAQYPQASAIEEKTATVYGTDDLFEDDSEVSDQSSRGAKAQELEHQAAAASSGQEHVGHHDNSTALESGDAHEPASPARVHVEMAPEAKLQETEEMAPADSRPELTVMTEQRPVSQEFMRNIEEDLRTPRALPDATSEQPGAAPMSTPHLAPAAAMGHSEDISPLLLRNQSPVVPFKGLAASRHAPRPDSLQFTPMKFPAEAVTEQESPSWEKSQEHSDLEAEERYGQQSQGWEQNSPEQYPPATPRAQMQEPHAAQQDSPDAVRGRLSLASELEQASGNTSYGSSYGHEDDEMEPEMFAPRDVTNMSWHARTDSVPASLHSRTTLSSAPSSPIHAALQQDNHEPVIRDSWATVPQNQHESLAGLGGDYSNRPRGYTQSIDYGRARGVSEVSQYDPFRYDAGGPGEPKSGGMVQNIAPNDASSWQPQEPAPQQTRESPPQTLASKRESMAATASPGSLFQRMRNVFEKPQDGGNAEADVKGVGSPARSRPVSGVFYPVKPTTPRSNRNSMVYDGTAQASTQGALGGSKYDNQTPGGAQKGWRQEDEGEHEGVDEKSSLLSGSGVSRVGAH</sequence>
<feature type="compositionally biased region" description="Acidic residues" evidence="1">
    <location>
        <begin position="90"/>
        <end position="99"/>
    </location>
</feature>
<feature type="compositionally biased region" description="Polar residues" evidence="1">
    <location>
        <begin position="1952"/>
        <end position="1979"/>
    </location>
</feature>
<feature type="compositionally biased region" description="Basic and acidic residues" evidence="1">
    <location>
        <begin position="100"/>
        <end position="109"/>
    </location>
</feature>
<feature type="compositionally biased region" description="Polar residues" evidence="1">
    <location>
        <begin position="1435"/>
        <end position="1457"/>
    </location>
</feature>
<dbReference type="VEuPathDB" id="FungiDB:GGTG_03138"/>
<feature type="compositionally biased region" description="Basic and acidic residues" evidence="1">
    <location>
        <begin position="454"/>
        <end position="481"/>
    </location>
</feature>
<name>J3NPD0_GAET3</name>
<feature type="compositionally biased region" description="Basic and acidic residues" evidence="1">
    <location>
        <begin position="1459"/>
        <end position="1468"/>
    </location>
</feature>
<keyword evidence="4" id="KW-1185">Reference proteome</keyword>
<feature type="compositionally biased region" description="Polar residues" evidence="1">
    <location>
        <begin position="642"/>
        <end position="656"/>
    </location>
</feature>
<feature type="region of interest" description="Disordered" evidence="1">
    <location>
        <begin position="163"/>
        <end position="571"/>
    </location>
</feature>
<feature type="compositionally biased region" description="Basic and acidic residues" evidence="1">
    <location>
        <begin position="191"/>
        <end position="204"/>
    </location>
</feature>
<dbReference type="EMBL" id="GL385396">
    <property type="protein sequence ID" value="EJT78035.1"/>
    <property type="molecule type" value="Genomic_DNA"/>
</dbReference>
<feature type="compositionally biased region" description="Basic and acidic residues" evidence="1">
    <location>
        <begin position="1104"/>
        <end position="1152"/>
    </location>
</feature>
<evidence type="ECO:0000313" key="2">
    <source>
        <dbReference type="EMBL" id="EJT78035.1"/>
    </source>
</evidence>
<feature type="region of interest" description="Disordered" evidence="1">
    <location>
        <begin position="1375"/>
        <end position="1395"/>
    </location>
</feature>
<feature type="region of interest" description="Disordered" evidence="1">
    <location>
        <begin position="585"/>
        <end position="660"/>
    </location>
</feature>
<feature type="compositionally biased region" description="Polar residues" evidence="1">
    <location>
        <begin position="1763"/>
        <end position="1775"/>
    </location>
</feature>
<gene>
    <name evidence="3" type="primary">20343596</name>
    <name evidence="2" type="ORF">GGTG_03138</name>
</gene>
<feature type="compositionally biased region" description="Basic and acidic residues" evidence="1">
    <location>
        <begin position="351"/>
        <end position="363"/>
    </location>
</feature>
<dbReference type="STRING" id="644352.J3NPD0"/>
<dbReference type="HOGENOM" id="CLU_232314_0_0_1"/>
<dbReference type="eggNOG" id="ENOG502QZ1C">
    <property type="taxonomic scope" value="Eukaryota"/>
</dbReference>
<feature type="region of interest" description="Disordered" evidence="1">
    <location>
        <begin position="55"/>
        <end position="142"/>
    </location>
</feature>
<feature type="compositionally biased region" description="Basic and acidic residues" evidence="1">
    <location>
        <begin position="256"/>
        <end position="284"/>
    </location>
</feature>
<proteinExistence type="predicted"/>
<reference evidence="4" key="1">
    <citation type="submission" date="2010-07" db="EMBL/GenBank/DDBJ databases">
        <title>The genome sequence of Gaeumannomyces graminis var. tritici strain R3-111a-1.</title>
        <authorList>
            <consortium name="The Broad Institute Genome Sequencing Platform"/>
            <person name="Ma L.-J."/>
            <person name="Dead R."/>
            <person name="Young S."/>
            <person name="Zeng Q."/>
            <person name="Koehrsen M."/>
            <person name="Alvarado L."/>
            <person name="Berlin A."/>
            <person name="Chapman S.B."/>
            <person name="Chen Z."/>
            <person name="Freedman E."/>
            <person name="Gellesch M."/>
            <person name="Goldberg J."/>
            <person name="Griggs A."/>
            <person name="Gujja S."/>
            <person name="Heilman E.R."/>
            <person name="Heiman D."/>
            <person name="Hepburn T."/>
            <person name="Howarth C."/>
            <person name="Jen D."/>
            <person name="Larson L."/>
            <person name="Mehta T."/>
            <person name="Neiman D."/>
            <person name="Pearson M."/>
            <person name="Roberts A."/>
            <person name="Saif S."/>
            <person name="Shea T."/>
            <person name="Shenoy N."/>
            <person name="Sisk P."/>
            <person name="Stolte C."/>
            <person name="Sykes S."/>
            <person name="Walk T."/>
            <person name="White J."/>
            <person name="Yandava C."/>
            <person name="Haas B."/>
            <person name="Nusbaum C."/>
            <person name="Birren B."/>
        </authorList>
    </citation>
    <scope>NUCLEOTIDE SEQUENCE [LARGE SCALE GENOMIC DNA]</scope>
    <source>
        <strain evidence="4">R3-111a-1</strain>
    </source>
</reference>
<evidence type="ECO:0000313" key="4">
    <source>
        <dbReference type="Proteomes" id="UP000006039"/>
    </source>
</evidence>
<dbReference type="Proteomes" id="UP000006039">
    <property type="component" value="Unassembled WGS sequence"/>
</dbReference>
<feature type="region of interest" description="Disordered" evidence="1">
    <location>
        <begin position="1562"/>
        <end position="1615"/>
    </location>
</feature>
<feature type="compositionally biased region" description="Basic and acidic residues" evidence="1">
    <location>
        <begin position="1749"/>
        <end position="1762"/>
    </location>
</feature>
<feature type="compositionally biased region" description="Low complexity" evidence="1">
    <location>
        <begin position="2093"/>
        <end position="2106"/>
    </location>
</feature>
<feature type="compositionally biased region" description="Polar residues" evidence="1">
    <location>
        <begin position="1811"/>
        <end position="1821"/>
    </location>
</feature>
<dbReference type="GeneID" id="20343596"/>
<protein>
    <submittedName>
        <fullName evidence="2 3">Uncharacterized protein</fullName>
    </submittedName>
</protein>
<feature type="compositionally biased region" description="Basic and acidic residues" evidence="1">
    <location>
        <begin position="762"/>
        <end position="772"/>
    </location>
</feature>
<feature type="region of interest" description="Disordered" evidence="1">
    <location>
        <begin position="708"/>
        <end position="800"/>
    </location>
</feature>
<feature type="region of interest" description="Disordered" evidence="1">
    <location>
        <begin position="1190"/>
        <end position="1210"/>
    </location>
</feature>
<reference evidence="2" key="3">
    <citation type="submission" date="2010-09" db="EMBL/GenBank/DDBJ databases">
        <title>Annotation of Gaeumannomyces graminis var. tritici R3-111a-1.</title>
        <authorList>
            <consortium name="The Broad Institute Genome Sequencing Platform"/>
            <person name="Ma L.-J."/>
            <person name="Dead R."/>
            <person name="Young S.K."/>
            <person name="Zeng Q."/>
            <person name="Gargeya S."/>
            <person name="Fitzgerald M."/>
            <person name="Haas B."/>
            <person name="Abouelleil A."/>
            <person name="Alvarado L."/>
            <person name="Arachchi H.M."/>
            <person name="Berlin A."/>
            <person name="Brown A."/>
            <person name="Chapman S.B."/>
            <person name="Chen Z."/>
            <person name="Dunbar C."/>
            <person name="Freedman E."/>
            <person name="Gearin G."/>
            <person name="Gellesch M."/>
            <person name="Goldberg J."/>
            <person name="Griggs A."/>
            <person name="Gujja S."/>
            <person name="Heiman D."/>
            <person name="Howarth C."/>
            <person name="Larson L."/>
            <person name="Lui A."/>
            <person name="MacDonald P.J.P."/>
            <person name="Mehta T."/>
            <person name="Montmayeur A."/>
            <person name="Murphy C."/>
            <person name="Neiman D."/>
            <person name="Pearson M."/>
            <person name="Priest M."/>
            <person name="Roberts A."/>
            <person name="Saif S."/>
            <person name="Shea T."/>
            <person name="Shenoy N."/>
            <person name="Sisk P."/>
            <person name="Stolte C."/>
            <person name="Sykes S."/>
            <person name="Yandava C."/>
            <person name="Wortman J."/>
            <person name="Nusbaum C."/>
            <person name="Birren B."/>
        </authorList>
    </citation>
    <scope>NUCLEOTIDE SEQUENCE</scope>
    <source>
        <strain evidence="2">R3-111a-1</strain>
    </source>
</reference>
<feature type="compositionally biased region" description="Basic and acidic residues" evidence="1">
    <location>
        <begin position="1052"/>
        <end position="1063"/>
    </location>
</feature>
<dbReference type="OrthoDB" id="5245577at2759"/>
<feature type="compositionally biased region" description="Basic and acidic residues" evidence="1">
    <location>
        <begin position="969"/>
        <end position="998"/>
    </location>
</feature>
<feature type="compositionally biased region" description="Basic and acidic residues" evidence="1">
    <location>
        <begin position="1023"/>
        <end position="1035"/>
    </location>
</feature>
<dbReference type="RefSeq" id="XP_009219180.1">
    <property type="nucleotide sequence ID" value="XM_009220916.1"/>
</dbReference>
<feature type="compositionally biased region" description="Basic and acidic residues" evidence="1">
    <location>
        <begin position="398"/>
        <end position="424"/>
    </location>
</feature>
<reference evidence="2" key="2">
    <citation type="submission" date="2010-07" db="EMBL/GenBank/DDBJ databases">
        <authorList>
            <consortium name="The Broad Institute Genome Sequencing Platform"/>
            <consortium name="Broad Institute Genome Sequencing Center for Infectious Disease"/>
            <person name="Ma L.-J."/>
            <person name="Dead R."/>
            <person name="Young S."/>
            <person name="Zeng Q."/>
            <person name="Koehrsen M."/>
            <person name="Alvarado L."/>
            <person name="Berlin A."/>
            <person name="Chapman S.B."/>
            <person name="Chen Z."/>
            <person name="Freedman E."/>
            <person name="Gellesch M."/>
            <person name="Goldberg J."/>
            <person name="Griggs A."/>
            <person name="Gujja S."/>
            <person name="Heilman E.R."/>
            <person name="Heiman D."/>
            <person name="Hepburn T."/>
            <person name="Howarth C."/>
            <person name="Jen D."/>
            <person name="Larson L."/>
            <person name="Mehta T."/>
            <person name="Neiman D."/>
            <person name="Pearson M."/>
            <person name="Roberts A."/>
            <person name="Saif S."/>
            <person name="Shea T."/>
            <person name="Shenoy N."/>
            <person name="Sisk P."/>
            <person name="Stolte C."/>
            <person name="Sykes S."/>
            <person name="Walk T."/>
            <person name="White J."/>
            <person name="Yandava C."/>
            <person name="Haas B."/>
            <person name="Nusbaum C."/>
            <person name="Birren B."/>
        </authorList>
    </citation>
    <scope>NUCLEOTIDE SEQUENCE</scope>
    <source>
        <strain evidence="2">R3-111a-1</strain>
    </source>
</reference>
<reference evidence="3" key="4">
    <citation type="journal article" date="2015" name="G3 (Bethesda)">
        <title>Genome sequences of three phytopathogenic species of the Magnaporthaceae family of fungi.</title>
        <authorList>
            <person name="Okagaki L.H."/>
            <person name="Nunes C.C."/>
            <person name="Sailsbery J."/>
            <person name="Clay B."/>
            <person name="Brown D."/>
            <person name="John T."/>
            <person name="Oh Y."/>
            <person name="Young N."/>
            <person name="Fitzgerald M."/>
            <person name="Haas B.J."/>
            <person name="Zeng Q."/>
            <person name="Young S."/>
            <person name="Adiconis X."/>
            <person name="Fan L."/>
            <person name="Levin J.Z."/>
            <person name="Mitchell T.K."/>
            <person name="Okubara P.A."/>
            <person name="Farman M.L."/>
            <person name="Kohn L.M."/>
            <person name="Birren B."/>
            <person name="Ma L.-J."/>
            <person name="Dean R.A."/>
        </authorList>
    </citation>
    <scope>NUCLEOTIDE SEQUENCE</scope>
    <source>
        <strain evidence="3">R3-111a-1</strain>
    </source>
</reference>
<feature type="compositionally biased region" description="Polar residues" evidence="1">
    <location>
        <begin position="1857"/>
        <end position="1867"/>
    </location>
</feature>
<feature type="region of interest" description="Disordered" evidence="1">
    <location>
        <begin position="1425"/>
        <end position="1481"/>
    </location>
</feature>
<feature type="compositionally biased region" description="Basic and acidic residues" evidence="1">
    <location>
        <begin position="922"/>
        <end position="952"/>
    </location>
</feature>
<feature type="compositionally biased region" description="Basic and acidic residues" evidence="1">
    <location>
        <begin position="2077"/>
        <end position="2092"/>
    </location>
</feature>
<feature type="compositionally biased region" description="Low complexity" evidence="1">
    <location>
        <begin position="173"/>
        <end position="190"/>
    </location>
</feature>
<accession>J3NPD0</accession>
<feature type="region of interest" description="Disordered" evidence="1">
    <location>
        <begin position="830"/>
        <end position="1173"/>
    </location>
</feature>